<evidence type="ECO:0000256" key="9">
    <source>
        <dbReference type="ARBA" id="ARBA00023180"/>
    </source>
</evidence>
<dbReference type="InterPro" id="IPR050726">
    <property type="entry name" value="mGluR"/>
</dbReference>
<evidence type="ECO:0000256" key="3">
    <source>
        <dbReference type="ARBA" id="ARBA00022692"/>
    </source>
</evidence>
<keyword evidence="3 11" id="KW-0812">Transmembrane</keyword>
<name>A0A7I8W9P7_9ANNE</name>
<gene>
    <name evidence="13" type="ORF">DGYR_LOCUS12319</name>
</gene>
<dbReference type="Gene3D" id="2.10.50.30">
    <property type="entry name" value="GPCR, family 3, nine cysteines domain"/>
    <property type="match status" value="1"/>
</dbReference>
<dbReference type="InterPro" id="IPR028082">
    <property type="entry name" value="Peripla_BP_I"/>
</dbReference>
<keyword evidence="5 11" id="KW-1133">Transmembrane helix</keyword>
<keyword evidence="14" id="KW-1185">Reference proteome</keyword>
<evidence type="ECO:0000256" key="6">
    <source>
        <dbReference type="ARBA" id="ARBA00023040"/>
    </source>
</evidence>
<protein>
    <submittedName>
        <fullName evidence="13">DgyrCDS13093</fullName>
    </submittedName>
</protein>
<keyword evidence="7 11" id="KW-0472">Membrane</keyword>
<evidence type="ECO:0000256" key="2">
    <source>
        <dbReference type="ARBA" id="ARBA00022475"/>
    </source>
</evidence>
<dbReference type="GO" id="GO:0005886">
    <property type="term" value="C:plasma membrane"/>
    <property type="evidence" value="ECO:0007669"/>
    <property type="project" value="UniProtKB-SubCell"/>
</dbReference>
<keyword evidence="10" id="KW-0807">Transducer</keyword>
<keyword evidence="4" id="KW-0732">Signal</keyword>
<evidence type="ECO:0000256" key="7">
    <source>
        <dbReference type="ARBA" id="ARBA00023136"/>
    </source>
</evidence>
<dbReference type="InterPro" id="IPR038550">
    <property type="entry name" value="GPCR_3_9-Cys_sf"/>
</dbReference>
<sequence>MRTIPSDKNQAEVIVELVKMLNWTYVSIVYEESSYGEKAYAEIYDRIRMEGLCLAVTDKLIKDSGVATDEAYDKIVQRLRADSSARGVIVFGSDQEVGELMKAVKRNNMTGYFAWIGSDGWGGRILVSDGNEAQVEGAITVQPYAEPLKGFDEYFLKLRPHSNLDNPWFREYWEYYFKCKFNQSYSTPFNRNYSKICTGDEVPSKENGYVAEAQLQFVSDSVMAFAVALRNMQADYCKEKGLCKEMDPYDGELLKSYLLKVNFTGLSGLSFNFLPNGDGPPRYRILHYKQTSPGSFGWHTVGVHEGNGLKINRSNLQFRLNQTDYPPSRCSPPCEFNEIKQEVGSVICCWTCTKCPKWHIRPTEYECLLCPEGTIPSGDLKVCQELPLEYLKFFSPGALSAACLASIGIITTLFVMAVFCRRWDTAVVKGH</sequence>
<evidence type="ECO:0000259" key="12">
    <source>
        <dbReference type="Pfam" id="PF01094"/>
    </source>
</evidence>
<keyword evidence="9" id="KW-0325">Glycoprotein</keyword>
<proteinExistence type="predicted"/>
<dbReference type="Proteomes" id="UP000549394">
    <property type="component" value="Unassembled WGS sequence"/>
</dbReference>
<accession>A0A7I8W9P7</accession>
<dbReference type="PRINTS" id="PR00593">
    <property type="entry name" value="MTABOTROPICR"/>
</dbReference>
<evidence type="ECO:0000256" key="1">
    <source>
        <dbReference type="ARBA" id="ARBA00004651"/>
    </source>
</evidence>
<evidence type="ECO:0000256" key="10">
    <source>
        <dbReference type="ARBA" id="ARBA00023224"/>
    </source>
</evidence>
<dbReference type="GO" id="GO:0004930">
    <property type="term" value="F:G protein-coupled receptor activity"/>
    <property type="evidence" value="ECO:0007669"/>
    <property type="project" value="UniProtKB-KW"/>
</dbReference>
<dbReference type="OrthoDB" id="425344at2759"/>
<comment type="subcellular location">
    <subcellularLocation>
        <location evidence="1">Cell membrane</location>
        <topology evidence="1">Multi-pass membrane protein</topology>
    </subcellularLocation>
</comment>
<evidence type="ECO:0000256" key="5">
    <source>
        <dbReference type="ARBA" id="ARBA00022989"/>
    </source>
</evidence>
<dbReference type="AlphaFoldDB" id="A0A7I8W9P7"/>
<evidence type="ECO:0000313" key="14">
    <source>
        <dbReference type="Proteomes" id="UP000549394"/>
    </source>
</evidence>
<dbReference type="FunFam" id="3.40.50.2300:FF:000145">
    <property type="entry name" value="Glutamate receptor, metabotropic"/>
    <property type="match status" value="1"/>
</dbReference>
<feature type="domain" description="Receptor ligand binding region" evidence="12">
    <location>
        <begin position="2"/>
        <end position="289"/>
    </location>
</feature>
<keyword evidence="6" id="KW-0297">G-protein coupled receptor</keyword>
<dbReference type="SUPFAM" id="SSF53822">
    <property type="entry name" value="Periplasmic binding protein-like I"/>
    <property type="match status" value="1"/>
</dbReference>
<dbReference type="InterPro" id="IPR001828">
    <property type="entry name" value="ANF_lig-bd_rcpt"/>
</dbReference>
<dbReference type="FunFam" id="2.10.50.30:FF:000004">
    <property type="entry name" value="Taste receptor type 1 member 3-like protein"/>
    <property type="match status" value="1"/>
</dbReference>
<dbReference type="EMBL" id="CAJFCJ010000023">
    <property type="protein sequence ID" value="CAD5124836.1"/>
    <property type="molecule type" value="Genomic_DNA"/>
</dbReference>
<comment type="caution">
    <text evidence="13">The sequence shown here is derived from an EMBL/GenBank/DDBJ whole genome shotgun (WGS) entry which is preliminary data.</text>
</comment>
<dbReference type="InterPro" id="IPR000162">
    <property type="entry name" value="GPCR_3_mtglu_rcpt"/>
</dbReference>
<keyword evidence="2" id="KW-1003">Cell membrane</keyword>
<dbReference type="Gene3D" id="3.40.50.2300">
    <property type="match status" value="2"/>
</dbReference>
<evidence type="ECO:0000256" key="11">
    <source>
        <dbReference type="SAM" id="Phobius"/>
    </source>
</evidence>
<evidence type="ECO:0000256" key="8">
    <source>
        <dbReference type="ARBA" id="ARBA00023170"/>
    </source>
</evidence>
<reference evidence="13 14" key="1">
    <citation type="submission" date="2020-08" db="EMBL/GenBank/DDBJ databases">
        <authorList>
            <person name="Hejnol A."/>
        </authorList>
    </citation>
    <scope>NUCLEOTIDE SEQUENCE [LARGE SCALE GENOMIC DNA]</scope>
</reference>
<keyword evidence="8" id="KW-0675">Receptor</keyword>
<dbReference type="PANTHER" id="PTHR24060">
    <property type="entry name" value="METABOTROPIC GLUTAMATE RECEPTOR"/>
    <property type="match status" value="1"/>
</dbReference>
<feature type="transmembrane region" description="Helical" evidence="11">
    <location>
        <begin position="393"/>
        <end position="419"/>
    </location>
</feature>
<evidence type="ECO:0000313" key="13">
    <source>
        <dbReference type="EMBL" id="CAD5124836.1"/>
    </source>
</evidence>
<evidence type="ECO:0000256" key="4">
    <source>
        <dbReference type="ARBA" id="ARBA00022729"/>
    </source>
</evidence>
<organism evidence="13 14">
    <name type="scientific">Dimorphilus gyrociliatus</name>
    <dbReference type="NCBI Taxonomy" id="2664684"/>
    <lineage>
        <taxon>Eukaryota</taxon>
        <taxon>Metazoa</taxon>
        <taxon>Spiralia</taxon>
        <taxon>Lophotrochozoa</taxon>
        <taxon>Annelida</taxon>
        <taxon>Polychaeta</taxon>
        <taxon>Polychaeta incertae sedis</taxon>
        <taxon>Dinophilidae</taxon>
        <taxon>Dimorphilus</taxon>
    </lineage>
</organism>
<dbReference type="Pfam" id="PF01094">
    <property type="entry name" value="ANF_receptor"/>
    <property type="match status" value="1"/>
</dbReference>